<dbReference type="AlphaFoldDB" id="A0A432MJB5"/>
<protein>
    <submittedName>
        <fullName evidence="4">Hydroxypyruvate isomerase</fullName>
    </submittedName>
</protein>
<accession>A0A432MJB5</accession>
<feature type="chain" id="PRO_5019192447" evidence="2">
    <location>
        <begin position="36"/>
        <end position="296"/>
    </location>
</feature>
<dbReference type="Gene3D" id="3.20.20.150">
    <property type="entry name" value="Divalent-metal-dependent TIM barrel enzymes"/>
    <property type="match status" value="1"/>
</dbReference>
<keyword evidence="4" id="KW-0670">Pyruvate</keyword>
<evidence type="ECO:0000313" key="4">
    <source>
        <dbReference type="EMBL" id="RUL87285.1"/>
    </source>
</evidence>
<dbReference type="PROSITE" id="PS51318">
    <property type="entry name" value="TAT"/>
    <property type="match status" value="1"/>
</dbReference>
<dbReference type="InterPro" id="IPR036237">
    <property type="entry name" value="Xyl_isomerase-like_sf"/>
</dbReference>
<dbReference type="InterPro" id="IPR050417">
    <property type="entry name" value="Sugar_Epim/Isomerase"/>
</dbReference>
<reference evidence="4 5" key="1">
    <citation type="submission" date="2018-12" db="EMBL/GenBank/DDBJ databases">
        <authorList>
            <person name="Toschakov S.V."/>
        </authorList>
    </citation>
    <scope>NUCLEOTIDE SEQUENCE [LARGE SCALE GENOMIC DNA]</scope>
    <source>
        <strain evidence="4 5">GM2012</strain>
    </source>
</reference>
<dbReference type="Proteomes" id="UP000280296">
    <property type="component" value="Unassembled WGS sequence"/>
</dbReference>
<dbReference type="PANTHER" id="PTHR43489:SF3">
    <property type="entry name" value="XYLOSE ISOMERASE DOMAIN PROTEIN TIM BARREL"/>
    <property type="match status" value="1"/>
</dbReference>
<dbReference type="GO" id="GO:0016853">
    <property type="term" value="F:isomerase activity"/>
    <property type="evidence" value="ECO:0007669"/>
    <property type="project" value="UniProtKB-KW"/>
</dbReference>
<dbReference type="InterPro" id="IPR013022">
    <property type="entry name" value="Xyl_isomerase-like_TIM-brl"/>
</dbReference>
<dbReference type="PANTHER" id="PTHR43489">
    <property type="entry name" value="ISOMERASE"/>
    <property type="match status" value="1"/>
</dbReference>
<comment type="caution">
    <text evidence="4">The sequence shown here is derived from an EMBL/GenBank/DDBJ whole genome shotgun (WGS) entry which is preliminary data.</text>
</comment>
<dbReference type="Pfam" id="PF01261">
    <property type="entry name" value="AP_endonuc_2"/>
    <property type="match status" value="1"/>
</dbReference>
<keyword evidence="5" id="KW-1185">Reference proteome</keyword>
<evidence type="ECO:0000256" key="1">
    <source>
        <dbReference type="ARBA" id="ARBA00023235"/>
    </source>
</evidence>
<keyword evidence="2" id="KW-0732">Signal</keyword>
<gene>
    <name evidence="4" type="ORF">TsocGM_12965</name>
</gene>
<feature type="signal peptide" evidence="2">
    <location>
        <begin position="1"/>
        <end position="35"/>
    </location>
</feature>
<dbReference type="InterPro" id="IPR006311">
    <property type="entry name" value="TAT_signal"/>
</dbReference>
<reference evidence="4 5" key="2">
    <citation type="submission" date="2019-01" db="EMBL/GenBank/DDBJ databases">
        <title>Tautonia sociabilis, a novel thermotolerant planctomycete of Isosphaeraceae family, isolated from a 4000 m deep subterranean habitat.</title>
        <authorList>
            <person name="Kovaleva O.L."/>
            <person name="Elcheninov A.G."/>
            <person name="Van Heerden E."/>
            <person name="Toshchakov S.V."/>
            <person name="Novikov A."/>
            <person name="Bonch-Osmolovskaya E.A."/>
            <person name="Kublanov I.V."/>
        </authorList>
    </citation>
    <scope>NUCLEOTIDE SEQUENCE [LARGE SCALE GENOMIC DNA]</scope>
    <source>
        <strain evidence="4 5">GM2012</strain>
    </source>
</reference>
<evidence type="ECO:0000256" key="2">
    <source>
        <dbReference type="SAM" id="SignalP"/>
    </source>
</evidence>
<name>A0A432MJB5_9BACT</name>
<feature type="domain" description="Xylose isomerase-like TIM barrel" evidence="3">
    <location>
        <begin position="88"/>
        <end position="278"/>
    </location>
</feature>
<proteinExistence type="predicted"/>
<dbReference type="EMBL" id="RYZH01000023">
    <property type="protein sequence ID" value="RUL87285.1"/>
    <property type="molecule type" value="Genomic_DNA"/>
</dbReference>
<dbReference type="OrthoDB" id="9786584at2"/>
<sequence length="296" mass="32528">MRRPAEDMPGSMTRRNLLRSTAAAAAAGVISPARAAQGPKGTAVTNGRLRQSACRWCYGRIPIDDLAAAAKRMGLVGIDLLRPGEEFEAVKRHGLVCTMTSTHSLTKGLNDPANHDECLGAILEGIEATAKEGWRNVITFSGNRNGMDDRTGLEHCAKALREIVPEAEKAGVVIHMELLNSKVDHPDYMCDRSDWGVELVNRVGSDHFRLLYDIYHMQIMEGDIIRTIERHHTAFGHYHTGGNPGRHELDDSQELYYPAICRAIVDTGFDGVLAQEFIPTRDPLTSLSEAVALCDV</sequence>
<organism evidence="4 5">
    <name type="scientific">Tautonia sociabilis</name>
    <dbReference type="NCBI Taxonomy" id="2080755"/>
    <lineage>
        <taxon>Bacteria</taxon>
        <taxon>Pseudomonadati</taxon>
        <taxon>Planctomycetota</taxon>
        <taxon>Planctomycetia</taxon>
        <taxon>Isosphaerales</taxon>
        <taxon>Isosphaeraceae</taxon>
        <taxon>Tautonia</taxon>
    </lineage>
</organism>
<evidence type="ECO:0000313" key="5">
    <source>
        <dbReference type="Proteomes" id="UP000280296"/>
    </source>
</evidence>
<evidence type="ECO:0000259" key="3">
    <source>
        <dbReference type="Pfam" id="PF01261"/>
    </source>
</evidence>
<keyword evidence="1 4" id="KW-0413">Isomerase</keyword>
<dbReference type="SUPFAM" id="SSF51658">
    <property type="entry name" value="Xylose isomerase-like"/>
    <property type="match status" value="1"/>
</dbReference>
<dbReference type="RefSeq" id="WP_126725798.1">
    <property type="nucleotide sequence ID" value="NZ_RYZH01000023.1"/>
</dbReference>